<dbReference type="EMBL" id="QRUO01000028">
    <property type="protein sequence ID" value="RGR66571.1"/>
    <property type="molecule type" value="Genomic_DNA"/>
</dbReference>
<dbReference type="Proteomes" id="UP000284205">
    <property type="component" value="Unassembled WGS sequence"/>
</dbReference>
<proteinExistence type="predicted"/>
<dbReference type="GO" id="GO:0016757">
    <property type="term" value="F:glycosyltransferase activity"/>
    <property type="evidence" value="ECO:0007669"/>
    <property type="project" value="InterPro"/>
</dbReference>
<dbReference type="CDD" id="cd03801">
    <property type="entry name" value="GT4_PimA-like"/>
    <property type="match status" value="1"/>
</dbReference>
<dbReference type="SUPFAM" id="SSF53756">
    <property type="entry name" value="UDP-Glycosyltransferase/glycogen phosphorylase"/>
    <property type="match status" value="1"/>
</dbReference>
<accession>A0A412FEE4</accession>
<dbReference type="PANTHER" id="PTHR46401:SF2">
    <property type="entry name" value="GLYCOSYLTRANSFERASE WBBK-RELATED"/>
    <property type="match status" value="1"/>
</dbReference>
<keyword evidence="1 3" id="KW-0808">Transferase</keyword>
<dbReference type="InterPro" id="IPR001296">
    <property type="entry name" value="Glyco_trans_1"/>
</dbReference>
<dbReference type="RefSeq" id="WP_122119001.1">
    <property type="nucleotide sequence ID" value="NZ_JAQCWB010000031.1"/>
</dbReference>
<dbReference type="GO" id="GO:0009103">
    <property type="term" value="P:lipopolysaccharide biosynthetic process"/>
    <property type="evidence" value="ECO:0007669"/>
    <property type="project" value="TreeGrafter"/>
</dbReference>
<dbReference type="PANTHER" id="PTHR46401">
    <property type="entry name" value="GLYCOSYLTRANSFERASE WBBK-RELATED"/>
    <property type="match status" value="1"/>
</dbReference>
<comment type="caution">
    <text evidence="3">The sequence shown here is derived from an EMBL/GenBank/DDBJ whole genome shotgun (WGS) entry which is preliminary data.</text>
</comment>
<evidence type="ECO:0000313" key="3">
    <source>
        <dbReference type="EMBL" id="RGR66571.1"/>
    </source>
</evidence>
<evidence type="ECO:0000256" key="1">
    <source>
        <dbReference type="ARBA" id="ARBA00022679"/>
    </source>
</evidence>
<gene>
    <name evidence="3" type="ORF">DWY26_20320</name>
</gene>
<protein>
    <submittedName>
        <fullName evidence="3">Glycosyltransferase</fullName>
    </submittedName>
</protein>
<feature type="domain" description="Glycosyl transferase family 1" evidence="2">
    <location>
        <begin position="199"/>
        <end position="345"/>
    </location>
</feature>
<organism evidence="3 4">
    <name type="scientific">Bacteroides caccae</name>
    <dbReference type="NCBI Taxonomy" id="47678"/>
    <lineage>
        <taxon>Bacteria</taxon>
        <taxon>Pseudomonadati</taxon>
        <taxon>Bacteroidota</taxon>
        <taxon>Bacteroidia</taxon>
        <taxon>Bacteroidales</taxon>
        <taxon>Bacteroidaceae</taxon>
        <taxon>Bacteroides</taxon>
    </lineage>
</organism>
<evidence type="ECO:0000313" key="4">
    <source>
        <dbReference type="Proteomes" id="UP000284205"/>
    </source>
</evidence>
<reference evidence="3 4" key="1">
    <citation type="submission" date="2018-08" db="EMBL/GenBank/DDBJ databases">
        <title>A genome reference for cultivated species of the human gut microbiota.</title>
        <authorList>
            <person name="Zou Y."/>
            <person name="Xue W."/>
            <person name="Luo G."/>
        </authorList>
    </citation>
    <scope>NUCLEOTIDE SEQUENCE [LARGE SCALE GENOMIC DNA]</scope>
    <source>
        <strain evidence="3 4">AF24-29LB</strain>
    </source>
</reference>
<dbReference type="Gene3D" id="3.40.50.2000">
    <property type="entry name" value="Glycogen Phosphorylase B"/>
    <property type="match status" value="2"/>
</dbReference>
<evidence type="ECO:0000259" key="2">
    <source>
        <dbReference type="Pfam" id="PF00534"/>
    </source>
</evidence>
<dbReference type="Pfam" id="PF00534">
    <property type="entry name" value="Glycos_transf_1"/>
    <property type="match status" value="1"/>
</dbReference>
<sequence length="367" mass="42071">MKEVEITLVVMGDVKNPHTWSGTPYNIYRELIKKGVRVNCINEAELISPLEEKIVRCLNKLGIIADLDRSPLFYHSIAKRLQIKLNEINVKNVLFISSHCLDDNCDEKKKYYLYVDAVKRPVVEAGRYNRIKRLFIKLSLPKYEKRDAMSYAHMSGVFSLNDWTRQYLIDGYKIPAEKITTVNCGVNLEPYYGEKNYDDNLLLIVLRKGTEYYKGLLLLIDAFDIVKEKVSNVKLAIVGTDEVRSQEGVTYYYNKSRETTVELFKRCTLYTMPALAEPNGTTYVEALANKAPIVGLNKFSVPEFSGYGKYGFMASEATPQSVADVIIDALSDKERLKRMGEEGQQFVMKTFTWEVVCQKMLDSMILE</sequence>
<dbReference type="AlphaFoldDB" id="A0A412FEE4"/>
<name>A0A412FEE4_9BACE</name>